<dbReference type="PRINTS" id="PR00690">
    <property type="entry name" value="ADHESNFAMILY"/>
</dbReference>
<dbReference type="Pfam" id="PF01297">
    <property type="entry name" value="ZnuA"/>
    <property type="match status" value="1"/>
</dbReference>
<evidence type="ECO:0000256" key="7">
    <source>
        <dbReference type="SAM" id="SignalP"/>
    </source>
</evidence>
<evidence type="ECO:0000256" key="1">
    <source>
        <dbReference type="ARBA" id="ARBA00004196"/>
    </source>
</evidence>
<dbReference type="PRINTS" id="PR00691">
    <property type="entry name" value="ADHESINB"/>
</dbReference>
<comment type="caution">
    <text evidence="8">The sequence shown here is derived from an EMBL/GenBank/DDBJ whole genome shotgun (WGS) entry which is preliminary data.</text>
</comment>
<evidence type="ECO:0000256" key="3">
    <source>
        <dbReference type="ARBA" id="ARBA00022448"/>
    </source>
</evidence>
<dbReference type="Gene3D" id="3.40.50.1980">
    <property type="entry name" value="Nitrogenase molybdenum iron protein domain"/>
    <property type="match status" value="2"/>
</dbReference>
<evidence type="ECO:0000256" key="4">
    <source>
        <dbReference type="ARBA" id="ARBA00022723"/>
    </source>
</evidence>
<dbReference type="InterPro" id="IPR006127">
    <property type="entry name" value="ZnuA-like"/>
</dbReference>
<dbReference type="Proteomes" id="UP000052237">
    <property type="component" value="Unassembled WGS sequence"/>
</dbReference>
<dbReference type="PANTHER" id="PTHR42953:SF1">
    <property type="entry name" value="METAL-BINDING PROTEIN HI_0362-RELATED"/>
    <property type="match status" value="1"/>
</dbReference>
<dbReference type="SUPFAM" id="SSF53807">
    <property type="entry name" value="Helical backbone' metal receptor"/>
    <property type="match status" value="1"/>
</dbReference>
<comment type="similarity">
    <text evidence="2 6">Belongs to the bacterial solute-binding protein 9 family.</text>
</comment>
<evidence type="ECO:0000256" key="2">
    <source>
        <dbReference type="ARBA" id="ARBA00011028"/>
    </source>
</evidence>
<sequence length="285" mass="32240">MVKIAILLLFLSVSFLNAEKLQVIASFNIIADIAKNVAKDSADVQSLTKLGTEIHSYEPTPKDILRARKADIILFNGLNLETWLSKFLDRTKKPSYDVSSGVSVIYADENSLIPNPHAWMSLKNGEIYVRNIQKIFSKHDPKNSEIYAKNADEYIQRLRNLDILFKTMLSGVQNRYLVTSEGAFSYLARDYDLKELYIWGINSDEEGTIRQIKDLIDKVKFYQIPVIFSESTISPKPAKTVANESGAKYGGVLYVDSLSKDIDTYEKMLETTILTIESGFKDAKN</sequence>
<accession>A0A0S4SN56</accession>
<dbReference type="InterPro" id="IPR006128">
    <property type="entry name" value="Lipoprotein_PsaA-like"/>
</dbReference>
<dbReference type="RefSeq" id="WP_059435337.1">
    <property type="nucleotide sequence ID" value="NZ_FAVB01000004.1"/>
</dbReference>
<feature type="signal peptide" evidence="7">
    <location>
        <begin position="1"/>
        <end position="18"/>
    </location>
</feature>
<evidence type="ECO:0000256" key="5">
    <source>
        <dbReference type="ARBA" id="ARBA00022729"/>
    </source>
</evidence>
<dbReference type="InterPro" id="IPR050492">
    <property type="entry name" value="Bact_metal-bind_prot9"/>
</dbReference>
<dbReference type="GO" id="GO:0030001">
    <property type="term" value="P:metal ion transport"/>
    <property type="evidence" value="ECO:0007669"/>
    <property type="project" value="InterPro"/>
</dbReference>
<dbReference type="AlphaFoldDB" id="A0A0S4SN56"/>
<keyword evidence="3 6" id="KW-0813">Transport</keyword>
<feature type="chain" id="PRO_5006627188" evidence="7">
    <location>
        <begin position="19"/>
        <end position="285"/>
    </location>
</feature>
<gene>
    <name evidence="8" type="ORF">ERS686654_01748</name>
</gene>
<keyword evidence="4" id="KW-0479">Metal-binding</keyword>
<keyword evidence="9" id="KW-1185">Reference proteome</keyword>
<proteinExistence type="inferred from homology"/>
<organism evidence="8 9">
    <name type="scientific">Campylobacter hyointestinalis subsp. hyointestinalis</name>
    <dbReference type="NCBI Taxonomy" id="91352"/>
    <lineage>
        <taxon>Bacteria</taxon>
        <taxon>Pseudomonadati</taxon>
        <taxon>Campylobacterota</taxon>
        <taxon>Epsilonproteobacteria</taxon>
        <taxon>Campylobacterales</taxon>
        <taxon>Campylobacteraceae</taxon>
        <taxon>Campylobacter</taxon>
    </lineage>
</organism>
<evidence type="ECO:0000313" key="8">
    <source>
        <dbReference type="EMBL" id="CUU87145.1"/>
    </source>
</evidence>
<evidence type="ECO:0000313" key="9">
    <source>
        <dbReference type="Proteomes" id="UP000052237"/>
    </source>
</evidence>
<keyword evidence="5 7" id="KW-0732">Signal</keyword>
<dbReference type="EMBL" id="FAVB01000004">
    <property type="protein sequence ID" value="CUU87145.1"/>
    <property type="molecule type" value="Genomic_DNA"/>
</dbReference>
<dbReference type="GO" id="GO:0007155">
    <property type="term" value="P:cell adhesion"/>
    <property type="evidence" value="ECO:0007669"/>
    <property type="project" value="InterPro"/>
</dbReference>
<protein>
    <submittedName>
        <fullName evidence="8">Protein AfeA</fullName>
    </submittedName>
</protein>
<dbReference type="InterPro" id="IPR006129">
    <property type="entry name" value="AdhesinB"/>
</dbReference>
<dbReference type="PANTHER" id="PTHR42953">
    <property type="entry name" value="HIGH-AFFINITY ZINC UPTAKE SYSTEM PROTEIN ZNUA-RELATED"/>
    <property type="match status" value="1"/>
</dbReference>
<name>A0A0S4SN56_CAMHY</name>
<comment type="subcellular location">
    <subcellularLocation>
        <location evidence="1">Cell envelope</location>
    </subcellularLocation>
</comment>
<reference evidence="8 9" key="1">
    <citation type="submission" date="2015-11" db="EMBL/GenBank/DDBJ databases">
        <authorList>
            <consortium name="Pathogen Informatics"/>
        </authorList>
    </citation>
    <scope>NUCLEOTIDE SEQUENCE [LARGE SCALE GENOMIC DNA]</scope>
    <source>
        <strain evidence="8 9">006A-0059</strain>
    </source>
</reference>
<dbReference type="GO" id="GO:0030313">
    <property type="term" value="C:cell envelope"/>
    <property type="evidence" value="ECO:0007669"/>
    <property type="project" value="UniProtKB-SubCell"/>
</dbReference>
<evidence type="ECO:0000256" key="6">
    <source>
        <dbReference type="RuleBase" id="RU003512"/>
    </source>
</evidence>
<dbReference type="GO" id="GO:0046872">
    <property type="term" value="F:metal ion binding"/>
    <property type="evidence" value="ECO:0007669"/>
    <property type="project" value="UniProtKB-KW"/>
</dbReference>